<dbReference type="InterPro" id="IPR011701">
    <property type="entry name" value="MFS"/>
</dbReference>
<comment type="subcellular location">
    <subcellularLocation>
        <location evidence="1">Cell inner membrane</location>
        <topology evidence="1">Multi-pass membrane protein</topology>
    </subcellularLocation>
</comment>
<keyword evidence="12" id="KW-1185">Reference proteome</keyword>
<sequence length="416" mass="41964">MRLGQLVLDLGAVRANRDFRLVLTSRTVWLLGIGLTSVAVAVQVFQITGTSAPVALVSLTLGAGLLIGFLIGGVLADRTDRKRLVVLSSFGAAIGFAGLAANAALPEPKLWIVFVCAGTHGVIDGIGECALTAVVPAMVPGEQLGSASALLAVTTQLGAIVGPTLSGLVIAGPGLVACYCAAAAMALGTTGLLALLRPLPPAEPEPDTAEGSLREALRFLRGNRLIASLLLIDMGAMLFAMPGALYPQLASERLGGGPELVGLLYTAPAVGAFVGSVLSGWTSTVKRAGLTLVTVAALWGVAATGVGLSTNLGMVLFLLGVGGLADVFSEILRRALLQGNTPDRLQGRVGSLWLAQAVTGPSLGGILTSFGASLIGPGPAIAIGGGICVFSVLLVAALYPELRRVGALVDQGQGSR</sequence>
<evidence type="ECO:0000313" key="12">
    <source>
        <dbReference type="Proteomes" id="UP000199501"/>
    </source>
</evidence>
<feature type="domain" description="Major facilitator superfamily (MFS) profile" evidence="10">
    <location>
        <begin position="4"/>
        <end position="403"/>
    </location>
</feature>
<dbReference type="NCBIfam" id="NF007792">
    <property type="entry name" value="PRK10489.1"/>
    <property type="match status" value="1"/>
</dbReference>
<evidence type="ECO:0000256" key="9">
    <source>
        <dbReference type="SAM" id="Phobius"/>
    </source>
</evidence>
<accession>A0A1G6T895</accession>
<evidence type="ECO:0000259" key="10">
    <source>
        <dbReference type="PROSITE" id="PS50850"/>
    </source>
</evidence>
<feature type="transmembrane region" description="Helical" evidence="9">
    <location>
        <begin position="352"/>
        <end position="375"/>
    </location>
</feature>
<evidence type="ECO:0000256" key="1">
    <source>
        <dbReference type="ARBA" id="ARBA00004429"/>
    </source>
</evidence>
<dbReference type="CDD" id="cd06173">
    <property type="entry name" value="MFS_MefA_like"/>
    <property type="match status" value="1"/>
</dbReference>
<feature type="transmembrane region" description="Helical" evidence="9">
    <location>
        <begin position="225"/>
        <end position="245"/>
    </location>
</feature>
<dbReference type="Gene3D" id="1.20.1250.20">
    <property type="entry name" value="MFS general substrate transporter like domains"/>
    <property type="match status" value="2"/>
</dbReference>
<dbReference type="GO" id="GO:0005886">
    <property type="term" value="C:plasma membrane"/>
    <property type="evidence" value="ECO:0007669"/>
    <property type="project" value="UniProtKB-SubCell"/>
</dbReference>
<evidence type="ECO:0000256" key="4">
    <source>
        <dbReference type="ARBA" id="ARBA00022692"/>
    </source>
</evidence>
<feature type="transmembrane region" description="Helical" evidence="9">
    <location>
        <begin position="52"/>
        <end position="72"/>
    </location>
</feature>
<feature type="transmembrane region" description="Helical" evidence="9">
    <location>
        <begin position="381"/>
        <end position="399"/>
    </location>
</feature>
<dbReference type="EMBL" id="FMZZ01000009">
    <property type="protein sequence ID" value="SDD25268.1"/>
    <property type="molecule type" value="Genomic_DNA"/>
</dbReference>
<protein>
    <recommendedName>
        <fullName evidence="8">Multidrug efflux pump Tap</fullName>
    </recommendedName>
</protein>
<dbReference type="PANTHER" id="PTHR23513">
    <property type="entry name" value="INTEGRAL MEMBRANE EFFLUX PROTEIN-RELATED"/>
    <property type="match status" value="1"/>
</dbReference>
<dbReference type="InterPro" id="IPR036259">
    <property type="entry name" value="MFS_trans_sf"/>
</dbReference>
<evidence type="ECO:0000256" key="3">
    <source>
        <dbReference type="ARBA" id="ARBA00022475"/>
    </source>
</evidence>
<evidence type="ECO:0000256" key="5">
    <source>
        <dbReference type="ARBA" id="ARBA00022989"/>
    </source>
</evidence>
<comment type="similarity">
    <text evidence="7">Belongs to the major facilitator superfamily. Drug:H(+) antiporter-3 (DHA3) (TC 2.A.1.21) family.</text>
</comment>
<dbReference type="AlphaFoldDB" id="A0A1G6T895"/>
<feature type="transmembrane region" description="Helical" evidence="9">
    <location>
        <begin position="84"/>
        <end position="105"/>
    </location>
</feature>
<feature type="transmembrane region" description="Helical" evidence="9">
    <location>
        <begin position="260"/>
        <end position="281"/>
    </location>
</feature>
<organism evidence="11 12">
    <name type="scientific">Actinokineospora iranica</name>
    <dbReference type="NCBI Taxonomy" id="1271860"/>
    <lineage>
        <taxon>Bacteria</taxon>
        <taxon>Bacillati</taxon>
        <taxon>Actinomycetota</taxon>
        <taxon>Actinomycetes</taxon>
        <taxon>Pseudonocardiales</taxon>
        <taxon>Pseudonocardiaceae</taxon>
        <taxon>Actinokineospora</taxon>
    </lineage>
</organism>
<evidence type="ECO:0000256" key="2">
    <source>
        <dbReference type="ARBA" id="ARBA00022448"/>
    </source>
</evidence>
<feature type="transmembrane region" description="Helical" evidence="9">
    <location>
        <begin position="27"/>
        <end position="46"/>
    </location>
</feature>
<feature type="transmembrane region" description="Helical" evidence="9">
    <location>
        <begin position="288"/>
        <end position="308"/>
    </location>
</feature>
<dbReference type="OrthoDB" id="5494559at2"/>
<evidence type="ECO:0000256" key="7">
    <source>
        <dbReference type="ARBA" id="ARBA00038075"/>
    </source>
</evidence>
<dbReference type="Proteomes" id="UP000199501">
    <property type="component" value="Unassembled WGS sequence"/>
</dbReference>
<name>A0A1G6T895_9PSEU</name>
<evidence type="ECO:0000256" key="8">
    <source>
        <dbReference type="ARBA" id="ARBA00040914"/>
    </source>
</evidence>
<keyword evidence="4 9" id="KW-0812">Transmembrane</keyword>
<dbReference type="STRING" id="1271860.SAMN05216174_10920"/>
<dbReference type="InterPro" id="IPR020846">
    <property type="entry name" value="MFS_dom"/>
</dbReference>
<gene>
    <name evidence="11" type="ORF">SAMN05216174_10920</name>
</gene>
<proteinExistence type="inferred from homology"/>
<keyword evidence="5 9" id="KW-1133">Transmembrane helix</keyword>
<dbReference type="Pfam" id="PF07690">
    <property type="entry name" value="MFS_1"/>
    <property type="match status" value="1"/>
</dbReference>
<feature type="transmembrane region" description="Helical" evidence="9">
    <location>
        <begin position="147"/>
        <end position="168"/>
    </location>
</feature>
<keyword evidence="2" id="KW-0813">Transport</keyword>
<dbReference type="PANTHER" id="PTHR23513:SF9">
    <property type="entry name" value="ENTEROBACTIN EXPORTER ENTS"/>
    <property type="match status" value="1"/>
</dbReference>
<dbReference type="GO" id="GO:0022857">
    <property type="term" value="F:transmembrane transporter activity"/>
    <property type="evidence" value="ECO:0007669"/>
    <property type="project" value="InterPro"/>
</dbReference>
<evidence type="ECO:0000256" key="6">
    <source>
        <dbReference type="ARBA" id="ARBA00023136"/>
    </source>
</evidence>
<reference evidence="12" key="1">
    <citation type="submission" date="2016-10" db="EMBL/GenBank/DDBJ databases">
        <authorList>
            <person name="Varghese N."/>
            <person name="Submissions S."/>
        </authorList>
    </citation>
    <scope>NUCLEOTIDE SEQUENCE [LARGE SCALE GENOMIC DNA]</scope>
    <source>
        <strain evidence="12">IBRC-M 10403</strain>
    </source>
</reference>
<dbReference type="PROSITE" id="PS50850">
    <property type="entry name" value="MFS"/>
    <property type="match status" value="1"/>
</dbReference>
<keyword evidence="3" id="KW-1003">Cell membrane</keyword>
<dbReference type="RefSeq" id="WP_091452549.1">
    <property type="nucleotide sequence ID" value="NZ_FMZZ01000009.1"/>
</dbReference>
<keyword evidence="6 9" id="KW-0472">Membrane</keyword>
<dbReference type="SUPFAM" id="SSF103473">
    <property type="entry name" value="MFS general substrate transporter"/>
    <property type="match status" value="1"/>
</dbReference>
<evidence type="ECO:0000313" key="11">
    <source>
        <dbReference type="EMBL" id="SDD25268.1"/>
    </source>
</evidence>
<feature type="transmembrane region" description="Helical" evidence="9">
    <location>
        <begin position="314"/>
        <end position="332"/>
    </location>
</feature>